<protein>
    <recommendedName>
        <fullName evidence="3">DUF4286 domain-containing protein</fullName>
    </recommendedName>
</protein>
<evidence type="ECO:0000313" key="2">
    <source>
        <dbReference type="Proteomes" id="UP000054773"/>
    </source>
</evidence>
<dbReference type="RefSeq" id="WP_058526160.1">
    <property type="nucleotide sequence ID" value="NZ_CAAAHY010000006.1"/>
</dbReference>
<reference evidence="1 2" key="1">
    <citation type="submission" date="2015-11" db="EMBL/GenBank/DDBJ databases">
        <title>Genomic analysis of 38 Legionella species identifies large and diverse effector repertoires.</title>
        <authorList>
            <person name="Burstein D."/>
            <person name="Amaro F."/>
            <person name="Zusman T."/>
            <person name="Lifshitz Z."/>
            <person name="Cohen O."/>
            <person name="Gilbert J.A."/>
            <person name="Pupko T."/>
            <person name="Shuman H.A."/>
            <person name="Segal G."/>
        </authorList>
    </citation>
    <scope>NUCLEOTIDE SEQUENCE [LARGE SCALE GENOMIC DNA]</scope>
    <source>
        <strain evidence="1 2">SE-32A-C8</strain>
    </source>
</reference>
<sequence length="107" mass="12483">MLIYEVNLSVDAAIIDAFMAWLKPHIEELLGFEGFLKAILSVQDEPKDQKQRELVVHYYLASETHYQQYIRNHAPRMREDGINRFGHQFTATRRVLTVVNTYAAESD</sequence>
<dbReference type="EMBL" id="LNYA01000023">
    <property type="protein sequence ID" value="KTC97940.1"/>
    <property type="molecule type" value="Genomic_DNA"/>
</dbReference>
<accession>A0A0W0TQK8</accession>
<dbReference type="AlphaFoldDB" id="A0A0W0TQK8"/>
<dbReference type="STRING" id="448.Lery_0994"/>
<evidence type="ECO:0000313" key="1">
    <source>
        <dbReference type="EMBL" id="KTC97940.1"/>
    </source>
</evidence>
<dbReference type="InterPro" id="IPR025563">
    <property type="entry name" value="DUF4286"/>
</dbReference>
<evidence type="ECO:0008006" key="3">
    <source>
        <dbReference type="Google" id="ProtNLM"/>
    </source>
</evidence>
<dbReference type="PATRIC" id="fig|448.7.peg.1042"/>
<organism evidence="1 2">
    <name type="scientific">Legionella erythra</name>
    <dbReference type="NCBI Taxonomy" id="448"/>
    <lineage>
        <taxon>Bacteria</taxon>
        <taxon>Pseudomonadati</taxon>
        <taxon>Pseudomonadota</taxon>
        <taxon>Gammaproteobacteria</taxon>
        <taxon>Legionellales</taxon>
        <taxon>Legionellaceae</taxon>
        <taxon>Legionella</taxon>
    </lineage>
</organism>
<keyword evidence="2" id="KW-1185">Reference proteome</keyword>
<proteinExistence type="predicted"/>
<name>A0A0W0TQK8_LEGER</name>
<gene>
    <name evidence="1" type="ORF">Lery_0994</name>
</gene>
<comment type="caution">
    <text evidence="1">The sequence shown here is derived from an EMBL/GenBank/DDBJ whole genome shotgun (WGS) entry which is preliminary data.</text>
</comment>
<dbReference type="Pfam" id="PF14114">
    <property type="entry name" value="DUF4286"/>
    <property type="match status" value="1"/>
</dbReference>
<dbReference type="Proteomes" id="UP000054773">
    <property type="component" value="Unassembled WGS sequence"/>
</dbReference>
<dbReference type="OrthoDB" id="34442at2"/>